<keyword evidence="2" id="KW-1185">Reference proteome</keyword>
<dbReference type="OrthoDB" id="8011211at2"/>
<reference evidence="1 2" key="1">
    <citation type="submission" date="2018-12" db="EMBL/GenBank/DDBJ databases">
        <title>Mesorhizobium carbonis sp. nov., isolated from coal mine water.</title>
        <authorList>
            <person name="Xin W."/>
            <person name="Xu Z."/>
            <person name="Xiang F."/>
            <person name="Zhang J."/>
            <person name="Xi L."/>
            <person name="Liu J."/>
        </authorList>
    </citation>
    <scope>NUCLEOTIDE SEQUENCE [LARGE SCALE GENOMIC DNA]</scope>
    <source>
        <strain evidence="1 2">B2.3</strain>
    </source>
</reference>
<dbReference type="AlphaFoldDB" id="A0A3R9YRQ1"/>
<organism evidence="1 2">
    <name type="scientific">Aquibium carbonis</name>
    <dbReference type="NCBI Taxonomy" id="2495581"/>
    <lineage>
        <taxon>Bacteria</taxon>
        <taxon>Pseudomonadati</taxon>
        <taxon>Pseudomonadota</taxon>
        <taxon>Alphaproteobacteria</taxon>
        <taxon>Hyphomicrobiales</taxon>
        <taxon>Phyllobacteriaceae</taxon>
        <taxon>Aquibium</taxon>
    </lineage>
</organism>
<sequence>MRQVDLSSKADLTAAFERGLPTDLSGTDGDRLDAWLAQAGIDGTELAVELEASRRLFRNWTPGRDAREAMIWLHYVPTPSFASLCSDVADAVAAIQRSELADCMTGYLERRAGLLLDGTAKEILGEPGKLASFLSGTHLRFADDKIHYWQALSLPTDRVVDAFASIPFGLYRLRDGMSGDVERFDSYLARNPERHLPGLRSDLACSLADESGSPFLPDFLDRFPSLRDDTDTLAMMLRTLTGRERFRPSARTLDDDALLKAIAGSGAWTKDLLLGFANLEEIPLRQPVAFAAASTASIRKAWSKHPSAAAYAALRLHRALRFAIVREGTREYVELDESFRQTLAELPGGNRVLRLLKRISELSIGIASEKVAWTYLEGSAKGHWRWLVHSSLVSEPDLVDAFVWFAMGSLPRETFNDVEPVVIEVLRDADRWGAVEELSSADEGTAMLRAGSLLRRRRLGRLKTDYLINGDDEKSGS</sequence>
<evidence type="ECO:0000313" key="2">
    <source>
        <dbReference type="Proteomes" id="UP000278398"/>
    </source>
</evidence>
<dbReference type="EMBL" id="RWKW01000055">
    <property type="protein sequence ID" value="RST85495.1"/>
    <property type="molecule type" value="Genomic_DNA"/>
</dbReference>
<gene>
    <name evidence="1" type="ORF">EJC49_15520</name>
</gene>
<evidence type="ECO:0000313" key="1">
    <source>
        <dbReference type="EMBL" id="RST85495.1"/>
    </source>
</evidence>
<accession>A0A3R9YRQ1</accession>
<comment type="caution">
    <text evidence="1">The sequence shown here is derived from an EMBL/GenBank/DDBJ whole genome shotgun (WGS) entry which is preliminary data.</text>
</comment>
<protein>
    <submittedName>
        <fullName evidence="1">Uncharacterized protein</fullName>
    </submittedName>
</protein>
<dbReference type="RefSeq" id="WP_126700845.1">
    <property type="nucleotide sequence ID" value="NZ_RWKW01000055.1"/>
</dbReference>
<dbReference type="Proteomes" id="UP000278398">
    <property type="component" value="Unassembled WGS sequence"/>
</dbReference>
<name>A0A3R9YRQ1_9HYPH</name>
<proteinExistence type="predicted"/>